<dbReference type="GO" id="GO:0016209">
    <property type="term" value="F:antioxidant activity"/>
    <property type="evidence" value="ECO:0007669"/>
    <property type="project" value="InterPro"/>
</dbReference>
<gene>
    <name evidence="2" type="ORF">MUCCIDRAFT_115089</name>
</gene>
<dbReference type="AlphaFoldDB" id="A0A168HJ23"/>
<name>A0A168HJ23_MUCCL</name>
<dbReference type="Gene3D" id="3.40.30.10">
    <property type="entry name" value="Glutaredoxin"/>
    <property type="match status" value="1"/>
</dbReference>
<feature type="domain" description="Alkyl hydroperoxide reductase subunit C/ Thiol specific antioxidant" evidence="1">
    <location>
        <begin position="58"/>
        <end position="173"/>
    </location>
</feature>
<dbReference type="VEuPathDB" id="FungiDB:MUCCIDRAFT_115089"/>
<dbReference type="SUPFAM" id="SSF52833">
    <property type="entry name" value="Thioredoxin-like"/>
    <property type="match status" value="1"/>
</dbReference>
<dbReference type="EMBL" id="AMYB01000009">
    <property type="protein sequence ID" value="OAC98845.1"/>
    <property type="molecule type" value="Genomic_DNA"/>
</dbReference>
<organism evidence="2 3">
    <name type="scientific">Mucor lusitanicus CBS 277.49</name>
    <dbReference type="NCBI Taxonomy" id="747725"/>
    <lineage>
        <taxon>Eukaryota</taxon>
        <taxon>Fungi</taxon>
        <taxon>Fungi incertae sedis</taxon>
        <taxon>Mucoromycota</taxon>
        <taxon>Mucoromycotina</taxon>
        <taxon>Mucoromycetes</taxon>
        <taxon>Mucorales</taxon>
        <taxon>Mucorineae</taxon>
        <taxon>Mucoraceae</taxon>
        <taxon>Mucor</taxon>
    </lineage>
</organism>
<dbReference type="InterPro" id="IPR000866">
    <property type="entry name" value="AhpC/TSA"/>
</dbReference>
<dbReference type="Proteomes" id="UP000077051">
    <property type="component" value="Unassembled WGS sequence"/>
</dbReference>
<comment type="caution">
    <text evidence="2">The sequence shown here is derived from an EMBL/GenBank/DDBJ whole genome shotgun (WGS) entry which is preliminary data.</text>
</comment>
<evidence type="ECO:0000313" key="3">
    <source>
        <dbReference type="Proteomes" id="UP000077051"/>
    </source>
</evidence>
<accession>A0A168HJ23</accession>
<dbReference type="Pfam" id="PF00578">
    <property type="entry name" value="AhpC-TSA"/>
    <property type="match status" value="1"/>
</dbReference>
<protein>
    <recommendedName>
        <fullName evidence="1">Alkyl hydroperoxide reductase subunit C/ Thiol specific antioxidant domain-containing protein</fullName>
    </recommendedName>
</protein>
<proteinExistence type="predicted"/>
<dbReference type="OrthoDB" id="2246662at2759"/>
<evidence type="ECO:0000259" key="1">
    <source>
        <dbReference type="Pfam" id="PF00578"/>
    </source>
</evidence>
<evidence type="ECO:0000313" key="2">
    <source>
        <dbReference type="EMBL" id="OAC98845.1"/>
    </source>
</evidence>
<sequence>MKRSKTDTTSRLKRYRDLREDVEADLSQHMSSKLKITHPNRPALYDFRCAIFYQGQMLQFQLSDVFSGGRYAMVFFCGYDFTEQSRNDLMQIEKHYHEFVKLGAIPIVMTHDRVEIHSVYATPNATTSSLSFLPSFIMASDTPDRLVSQTFKSATDKSEMQRSVIIMDSNFNILFTQRVLGNSAFPMEYLLNGLPQ</sequence>
<reference evidence="2 3" key="1">
    <citation type="submission" date="2015-06" db="EMBL/GenBank/DDBJ databases">
        <title>Expansion of signal transduction pathways in fungi by whole-genome duplication.</title>
        <authorList>
            <consortium name="DOE Joint Genome Institute"/>
            <person name="Corrochano L.M."/>
            <person name="Kuo A."/>
            <person name="Marcet-Houben M."/>
            <person name="Polaino S."/>
            <person name="Salamov A."/>
            <person name="Villalobos J.M."/>
            <person name="Alvarez M.I."/>
            <person name="Avalos J."/>
            <person name="Benito E.P."/>
            <person name="Benoit I."/>
            <person name="Burger G."/>
            <person name="Camino L.P."/>
            <person name="Canovas D."/>
            <person name="Cerda-Olmedo E."/>
            <person name="Cheng J.-F."/>
            <person name="Dominguez A."/>
            <person name="Elias M."/>
            <person name="Eslava A.P."/>
            <person name="Glaser F."/>
            <person name="Grimwood J."/>
            <person name="Gutierrez G."/>
            <person name="Heitman J."/>
            <person name="Henrissat B."/>
            <person name="Iturriaga E.A."/>
            <person name="Lang B.F."/>
            <person name="Lavin J.L."/>
            <person name="Lee S."/>
            <person name="Li W."/>
            <person name="Lindquist E."/>
            <person name="Lopez-Garcia S."/>
            <person name="Luque E.M."/>
            <person name="Marcos A.T."/>
            <person name="Martin J."/>
            <person name="Mccluskey K."/>
            <person name="Medina H.R."/>
            <person name="Miralles-Duran A."/>
            <person name="Miyazaki A."/>
            <person name="Munoz-Torres E."/>
            <person name="Oguiza J.A."/>
            <person name="Ohm R."/>
            <person name="Olmedo M."/>
            <person name="Orejas M."/>
            <person name="Ortiz-Castellanos L."/>
            <person name="Pisabarro A.G."/>
            <person name="Rodriguez-Romero J."/>
            <person name="Ruiz-Herrera J."/>
            <person name="Ruiz-Vazquez R."/>
            <person name="Sanz C."/>
            <person name="Schackwitz W."/>
            <person name="Schmutz J."/>
            <person name="Shahriari M."/>
            <person name="Shelest E."/>
            <person name="Silva-Franco F."/>
            <person name="Soanes D."/>
            <person name="Syed K."/>
            <person name="Tagua V.G."/>
            <person name="Talbot N.J."/>
            <person name="Thon M."/>
            <person name="De Vries R.P."/>
            <person name="Wiebenga A."/>
            <person name="Yadav J.S."/>
            <person name="Braun E.L."/>
            <person name="Baker S."/>
            <person name="Garre V."/>
            <person name="Horwitz B."/>
            <person name="Torres-Martinez S."/>
            <person name="Idnurm A."/>
            <person name="Herrera-Estrella A."/>
            <person name="Gabaldon T."/>
            <person name="Grigoriev I.V."/>
        </authorList>
    </citation>
    <scope>NUCLEOTIDE SEQUENCE [LARGE SCALE GENOMIC DNA]</scope>
    <source>
        <strain evidence="2 3">CBS 277.49</strain>
    </source>
</reference>
<dbReference type="GO" id="GO:0016491">
    <property type="term" value="F:oxidoreductase activity"/>
    <property type="evidence" value="ECO:0007669"/>
    <property type="project" value="InterPro"/>
</dbReference>
<dbReference type="InterPro" id="IPR036249">
    <property type="entry name" value="Thioredoxin-like_sf"/>
</dbReference>
<keyword evidence="3" id="KW-1185">Reference proteome</keyword>